<protein>
    <submittedName>
        <fullName evidence="1">Uncharacterized protein</fullName>
    </submittedName>
</protein>
<organism evidence="1 2">
    <name type="scientific">Lindgomyces ingoldianus</name>
    <dbReference type="NCBI Taxonomy" id="673940"/>
    <lineage>
        <taxon>Eukaryota</taxon>
        <taxon>Fungi</taxon>
        <taxon>Dikarya</taxon>
        <taxon>Ascomycota</taxon>
        <taxon>Pezizomycotina</taxon>
        <taxon>Dothideomycetes</taxon>
        <taxon>Pleosporomycetidae</taxon>
        <taxon>Pleosporales</taxon>
        <taxon>Lindgomycetaceae</taxon>
        <taxon>Lindgomyces</taxon>
    </lineage>
</organism>
<reference evidence="1" key="1">
    <citation type="journal article" date="2020" name="Stud. Mycol.">
        <title>101 Dothideomycetes genomes: a test case for predicting lifestyles and emergence of pathogens.</title>
        <authorList>
            <person name="Haridas S."/>
            <person name="Albert R."/>
            <person name="Binder M."/>
            <person name="Bloem J."/>
            <person name="Labutti K."/>
            <person name="Salamov A."/>
            <person name="Andreopoulos B."/>
            <person name="Baker S."/>
            <person name="Barry K."/>
            <person name="Bills G."/>
            <person name="Bluhm B."/>
            <person name="Cannon C."/>
            <person name="Castanera R."/>
            <person name="Culley D."/>
            <person name="Daum C."/>
            <person name="Ezra D."/>
            <person name="Gonzalez J."/>
            <person name="Henrissat B."/>
            <person name="Kuo A."/>
            <person name="Liang C."/>
            <person name="Lipzen A."/>
            <person name="Lutzoni F."/>
            <person name="Magnuson J."/>
            <person name="Mondo S."/>
            <person name="Nolan M."/>
            <person name="Ohm R."/>
            <person name="Pangilinan J."/>
            <person name="Park H.-J."/>
            <person name="Ramirez L."/>
            <person name="Alfaro M."/>
            <person name="Sun H."/>
            <person name="Tritt A."/>
            <person name="Yoshinaga Y."/>
            <person name="Zwiers L.-H."/>
            <person name="Turgeon B."/>
            <person name="Goodwin S."/>
            <person name="Spatafora J."/>
            <person name="Crous P."/>
            <person name="Grigoriev I."/>
        </authorList>
    </citation>
    <scope>NUCLEOTIDE SEQUENCE</scope>
    <source>
        <strain evidence="1">ATCC 200398</strain>
    </source>
</reference>
<dbReference type="Proteomes" id="UP000799755">
    <property type="component" value="Unassembled WGS sequence"/>
</dbReference>
<dbReference type="EMBL" id="MU003498">
    <property type="protein sequence ID" value="KAF2474451.1"/>
    <property type="molecule type" value="Genomic_DNA"/>
</dbReference>
<evidence type="ECO:0000313" key="2">
    <source>
        <dbReference type="Proteomes" id="UP000799755"/>
    </source>
</evidence>
<sequence length="277" mass="31312">MELMGCRDIPDTAGLERERMIEAEQELIQAIQKYRAISSDSIELQSNQKVILSEVVTSYARASCAQICATIFTNLPRELRDQVYEELIRSEDRFFMFYGNPILNFRRYHYCNPDFVGKAFVAELAETYYTADQICFDSDSLDDLQQLLTQDTLFKTELIPGDLIRRVKVLIYLEEVEGAEGSVEGLHSNITEFLEDLATIRNRKCQIQLEILTTTLGGQPSDTEVVAVFAPGLATLCATGFHVSLNGNGKILFPLKGTLVEEQLKPFLDDDKVRQTS</sequence>
<name>A0ACB6R5J8_9PLEO</name>
<gene>
    <name evidence="1" type="ORF">BDR25DRAFT_122148</name>
</gene>
<proteinExistence type="predicted"/>
<evidence type="ECO:0000313" key="1">
    <source>
        <dbReference type="EMBL" id="KAF2474451.1"/>
    </source>
</evidence>
<keyword evidence="2" id="KW-1185">Reference proteome</keyword>
<accession>A0ACB6R5J8</accession>
<comment type="caution">
    <text evidence="1">The sequence shown here is derived from an EMBL/GenBank/DDBJ whole genome shotgun (WGS) entry which is preliminary data.</text>
</comment>